<evidence type="ECO:0000313" key="6">
    <source>
        <dbReference type="Proteomes" id="UP001627408"/>
    </source>
</evidence>
<dbReference type="PANTHER" id="PTHR28620:SF1">
    <property type="entry name" value="CENP-V_GFA DOMAIN-CONTAINING PROTEIN"/>
    <property type="match status" value="1"/>
</dbReference>
<dbReference type="SUPFAM" id="SSF51316">
    <property type="entry name" value="Mss4-like"/>
    <property type="match status" value="1"/>
</dbReference>
<dbReference type="InterPro" id="IPR011057">
    <property type="entry name" value="Mss4-like_sf"/>
</dbReference>
<dbReference type="PANTHER" id="PTHR28620">
    <property type="entry name" value="CENTROMERE PROTEIN V"/>
    <property type="match status" value="1"/>
</dbReference>
<evidence type="ECO:0000256" key="3">
    <source>
        <dbReference type="ARBA" id="ARBA00022833"/>
    </source>
</evidence>
<comment type="similarity">
    <text evidence="1">Belongs to the Gfa family.</text>
</comment>
<dbReference type="InterPro" id="IPR006913">
    <property type="entry name" value="CENP-V/GFA"/>
</dbReference>
<keyword evidence="6" id="KW-1185">Reference proteome</keyword>
<protein>
    <submittedName>
        <fullName evidence="5">GFA family protein</fullName>
    </submittedName>
</protein>
<keyword evidence="3" id="KW-0862">Zinc</keyword>
<name>A0ABW8UY70_9RHOB</name>
<dbReference type="Pfam" id="PF04828">
    <property type="entry name" value="GFA"/>
    <property type="match status" value="1"/>
</dbReference>
<comment type="caution">
    <text evidence="5">The sequence shown here is derived from an EMBL/GenBank/DDBJ whole genome shotgun (WGS) entry which is preliminary data.</text>
</comment>
<evidence type="ECO:0000259" key="4">
    <source>
        <dbReference type="PROSITE" id="PS51891"/>
    </source>
</evidence>
<dbReference type="InterPro" id="IPR052355">
    <property type="entry name" value="CENP-V-like"/>
</dbReference>
<evidence type="ECO:0000256" key="1">
    <source>
        <dbReference type="ARBA" id="ARBA00005495"/>
    </source>
</evidence>
<dbReference type="RefSeq" id="WP_407592423.1">
    <property type="nucleotide sequence ID" value="NZ_JBHDIY010000002.1"/>
</dbReference>
<proteinExistence type="inferred from homology"/>
<reference evidence="5 6" key="1">
    <citation type="submission" date="2024-08" db="EMBL/GenBank/DDBJ databases">
        <title>Tateyamaria sp. nov., isolated from marine algae.</title>
        <authorList>
            <person name="Choi B.J."/>
            <person name="Kim J.M."/>
            <person name="Lee J.K."/>
            <person name="Choi D.G."/>
            <person name="Bayburt H."/>
            <person name="Baek J.H."/>
            <person name="Han D.M."/>
            <person name="Jeon C.O."/>
        </authorList>
    </citation>
    <scope>NUCLEOTIDE SEQUENCE [LARGE SCALE GENOMIC DNA]</scope>
    <source>
        <strain evidence="5 6">KMU-156</strain>
    </source>
</reference>
<gene>
    <name evidence="5" type="ORF">ACERZ8_12040</name>
</gene>
<dbReference type="Proteomes" id="UP001627408">
    <property type="component" value="Unassembled WGS sequence"/>
</dbReference>
<feature type="domain" description="CENP-V/GFA" evidence="4">
    <location>
        <begin position="1"/>
        <end position="109"/>
    </location>
</feature>
<accession>A0ABW8UY70</accession>
<evidence type="ECO:0000313" key="5">
    <source>
        <dbReference type="EMBL" id="MFL4470574.1"/>
    </source>
</evidence>
<organism evidence="5 6">
    <name type="scientific">Tateyamaria armeniaca</name>
    <dbReference type="NCBI Taxonomy" id="2518930"/>
    <lineage>
        <taxon>Bacteria</taxon>
        <taxon>Pseudomonadati</taxon>
        <taxon>Pseudomonadota</taxon>
        <taxon>Alphaproteobacteria</taxon>
        <taxon>Rhodobacterales</taxon>
        <taxon>Roseobacteraceae</taxon>
        <taxon>Tateyamaria</taxon>
    </lineage>
</organism>
<sequence>MKASCHCGAVVLEVTLIDGLSTAVRCTCSFCRRRAAPAVVAPKDGVRVVQGADALTLYQWGTKTARHHFCKICGIYMYHNQRANPDHIGVNMGTLDGINPADHEPIPWTDGINHPSDRKP</sequence>
<dbReference type="Gene3D" id="2.170.150.70">
    <property type="match status" value="1"/>
</dbReference>
<dbReference type="PROSITE" id="PS51891">
    <property type="entry name" value="CENP_V_GFA"/>
    <property type="match status" value="1"/>
</dbReference>
<keyword evidence="2" id="KW-0479">Metal-binding</keyword>
<evidence type="ECO:0000256" key="2">
    <source>
        <dbReference type="ARBA" id="ARBA00022723"/>
    </source>
</evidence>
<dbReference type="EMBL" id="JBHDIY010000002">
    <property type="protein sequence ID" value="MFL4470574.1"/>
    <property type="molecule type" value="Genomic_DNA"/>
</dbReference>